<comment type="caution">
    <text evidence="2">The sequence shown here is derived from an EMBL/GenBank/DDBJ whole genome shotgun (WGS) entry which is preliminary data.</text>
</comment>
<keyword evidence="3" id="KW-1185">Reference proteome</keyword>
<accession>A0AAV9XW00</accession>
<name>A0AAV9XW00_9CRYT</name>
<dbReference type="EMBL" id="JAWDEY010000019">
    <property type="protein sequence ID" value="KAK6588945.1"/>
    <property type="molecule type" value="Genomic_DNA"/>
</dbReference>
<dbReference type="AlphaFoldDB" id="A0AAV9XW00"/>
<sequence length="98" mass="11198">MGINKILIIIIGLLLINTQNEVNCLNINSHSYKINLNETISKDEIMKEIKEHYLQSNATTNNTGILNEEVLNNTIEELTDLSNDIETKLNELKKKEVM</sequence>
<feature type="signal peptide" evidence="1">
    <location>
        <begin position="1"/>
        <end position="24"/>
    </location>
</feature>
<organism evidence="2 3">
    <name type="scientific">Cryptosporidium xiaoi</name>
    <dbReference type="NCBI Taxonomy" id="659607"/>
    <lineage>
        <taxon>Eukaryota</taxon>
        <taxon>Sar</taxon>
        <taxon>Alveolata</taxon>
        <taxon>Apicomplexa</taxon>
        <taxon>Conoidasida</taxon>
        <taxon>Coccidia</taxon>
        <taxon>Eucoccidiorida</taxon>
        <taxon>Eimeriorina</taxon>
        <taxon>Cryptosporidiidae</taxon>
        <taxon>Cryptosporidium</taxon>
    </lineage>
</organism>
<evidence type="ECO:0000256" key="1">
    <source>
        <dbReference type="SAM" id="SignalP"/>
    </source>
</evidence>
<evidence type="ECO:0000313" key="2">
    <source>
        <dbReference type="EMBL" id="KAK6588945.1"/>
    </source>
</evidence>
<proteinExistence type="predicted"/>
<gene>
    <name evidence="2" type="ORF">RS030_273684</name>
</gene>
<reference evidence="2 3" key="1">
    <citation type="submission" date="2023-10" db="EMBL/GenBank/DDBJ databases">
        <title>Comparative genomics analysis reveals potential genetic determinants of host preference in Cryptosporidium xiaoi.</title>
        <authorList>
            <person name="Xiao L."/>
            <person name="Li J."/>
        </authorList>
    </citation>
    <scope>NUCLEOTIDE SEQUENCE [LARGE SCALE GENOMIC DNA]</scope>
    <source>
        <strain evidence="2 3">52996</strain>
    </source>
</reference>
<dbReference type="Proteomes" id="UP001311799">
    <property type="component" value="Unassembled WGS sequence"/>
</dbReference>
<keyword evidence="1" id="KW-0732">Signal</keyword>
<evidence type="ECO:0000313" key="3">
    <source>
        <dbReference type="Proteomes" id="UP001311799"/>
    </source>
</evidence>
<evidence type="ECO:0008006" key="4">
    <source>
        <dbReference type="Google" id="ProtNLM"/>
    </source>
</evidence>
<feature type="chain" id="PRO_5043407212" description="Signal peptide-containing protein" evidence="1">
    <location>
        <begin position="25"/>
        <end position="98"/>
    </location>
</feature>
<protein>
    <recommendedName>
        <fullName evidence="4">Signal peptide-containing protein</fullName>
    </recommendedName>
</protein>